<dbReference type="Pfam" id="PF00990">
    <property type="entry name" value="GGDEF"/>
    <property type="match status" value="1"/>
</dbReference>
<dbReference type="OrthoDB" id="9814202at2"/>
<feature type="transmembrane region" description="Helical" evidence="1">
    <location>
        <begin position="95"/>
        <end position="119"/>
    </location>
</feature>
<keyword evidence="1" id="KW-0472">Membrane</keyword>
<feature type="domain" description="EAL" evidence="2">
    <location>
        <begin position="505"/>
        <end position="756"/>
    </location>
</feature>
<feature type="transmembrane region" description="Helical" evidence="1">
    <location>
        <begin position="149"/>
        <end position="167"/>
    </location>
</feature>
<dbReference type="SUPFAM" id="SSF141868">
    <property type="entry name" value="EAL domain-like"/>
    <property type="match status" value="1"/>
</dbReference>
<organism evidence="4 5">
    <name type="scientific">Afifella marina DSM 2698</name>
    <dbReference type="NCBI Taxonomy" id="1120955"/>
    <lineage>
        <taxon>Bacteria</taxon>
        <taxon>Pseudomonadati</taxon>
        <taxon>Pseudomonadota</taxon>
        <taxon>Alphaproteobacteria</taxon>
        <taxon>Hyphomicrobiales</taxon>
        <taxon>Afifellaceae</taxon>
        <taxon>Afifella</taxon>
    </lineage>
</organism>
<proteinExistence type="predicted"/>
<keyword evidence="1" id="KW-1133">Transmembrane helix</keyword>
<dbReference type="SUPFAM" id="SSF55785">
    <property type="entry name" value="PYP-like sensor domain (PAS domain)"/>
    <property type="match status" value="1"/>
</dbReference>
<evidence type="ECO:0000313" key="5">
    <source>
        <dbReference type="Proteomes" id="UP000199347"/>
    </source>
</evidence>
<dbReference type="AlphaFoldDB" id="A0A1G5P9H2"/>
<dbReference type="SMART" id="SM00052">
    <property type="entry name" value="EAL"/>
    <property type="match status" value="1"/>
</dbReference>
<evidence type="ECO:0000256" key="1">
    <source>
        <dbReference type="SAM" id="Phobius"/>
    </source>
</evidence>
<dbReference type="Gene3D" id="3.20.20.450">
    <property type="entry name" value="EAL domain"/>
    <property type="match status" value="1"/>
</dbReference>
<dbReference type="InterPro" id="IPR000014">
    <property type="entry name" value="PAS"/>
</dbReference>
<sequence>MMEHGSHIYIDRRAEPDIYISLVNSLYSSMRSLVAGAIGGTAAVLVTAIQIDGLPLYVCAALIAVVGFLRVAVAFAFRRRGGDKLPVERPVLWDVLYGIGACAFSFLLGVWCYICLTFYDDVTAQLVAVSVTIGYSAGIAGRNAGRPQLVSLQILFACLPLVTGFVVQGEPPYLALGMLLAFFFWSMRGVSISISETLLAALRAEKVMTLLAGRLEAALSSMSHGVLMIDAEQKLRVHNQRALSLLGLSPESIRHGMPISELVQACVREGVFSRSELKRLQEQFTVGRTLQIVTNDRRTISLTSEPAKDGGFVIVAEDVTERKRTEARISYMAHHDEVTGLPNRVRLKEELEQFLRKSAEENSAFAVFCVDLDHFKSVNDTLGHPVGDSLLRATARRLASMTRKSDLLARFGGDEFVLLASGVTDAEQAEQFATRVITALSRPYALNGHSIVAGASVGVAFAPKDGSNADALIKNADMALYRAKANGRGTFCVFEPEMDVRAQERRSLEMELRSAFANEELELYYQPLLNVRSRTISTCEALLRWPRAGRGIVSPGEFIPLAEEMGLIVEIGDWTLVQACRQAVQWPQQIRVAVNVSPMHFRRGDIVRSVEAALKDSGLPADRLEIEVTESVLLEQTERTRHALGELAEMGIRISLDDFGTGYSSLAYLQNYPFHKVKIDRSFLSGLDDDPQRLIMLRGVARLSAELGLAVTLEGVERDDQLAIVMADGYVDEVQGFLISCPVPAEKLGRLFASRKEKQAAA</sequence>
<dbReference type="Pfam" id="PF12860">
    <property type="entry name" value="PAS_7"/>
    <property type="match status" value="1"/>
</dbReference>
<feature type="domain" description="GGDEF" evidence="3">
    <location>
        <begin position="363"/>
        <end position="496"/>
    </location>
</feature>
<name>A0A1G5P9H2_AFIMA</name>
<dbReference type="InterPro" id="IPR029787">
    <property type="entry name" value="Nucleotide_cyclase"/>
</dbReference>
<dbReference type="PANTHER" id="PTHR44757:SF2">
    <property type="entry name" value="BIOFILM ARCHITECTURE MAINTENANCE PROTEIN MBAA"/>
    <property type="match status" value="1"/>
</dbReference>
<dbReference type="SUPFAM" id="SSF55073">
    <property type="entry name" value="Nucleotide cyclase"/>
    <property type="match status" value="1"/>
</dbReference>
<dbReference type="InterPro" id="IPR043128">
    <property type="entry name" value="Rev_trsase/Diguanyl_cyclase"/>
</dbReference>
<dbReference type="RefSeq" id="WP_092816438.1">
    <property type="nucleotide sequence ID" value="NZ_NPBC01000012.1"/>
</dbReference>
<dbReference type="Pfam" id="PF00563">
    <property type="entry name" value="EAL"/>
    <property type="match status" value="1"/>
</dbReference>
<dbReference type="EMBL" id="FMVW01000012">
    <property type="protein sequence ID" value="SCZ46206.1"/>
    <property type="molecule type" value="Genomic_DNA"/>
</dbReference>
<evidence type="ECO:0000313" key="4">
    <source>
        <dbReference type="EMBL" id="SCZ46206.1"/>
    </source>
</evidence>
<dbReference type="CDD" id="cd01949">
    <property type="entry name" value="GGDEF"/>
    <property type="match status" value="1"/>
</dbReference>
<reference evidence="4 5" key="1">
    <citation type="submission" date="2016-10" db="EMBL/GenBank/DDBJ databases">
        <authorList>
            <person name="de Groot N.N."/>
        </authorList>
    </citation>
    <scope>NUCLEOTIDE SEQUENCE [LARGE SCALE GENOMIC DNA]</scope>
    <source>
        <strain evidence="4 5">DSM 2698</strain>
    </source>
</reference>
<dbReference type="FunFam" id="3.30.70.270:FF:000001">
    <property type="entry name" value="Diguanylate cyclase domain protein"/>
    <property type="match status" value="1"/>
</dbReference>
<evidence type="ECO:0000259" key="2">
    <source>
        <dbReference type="PROSITE" id="PS50883"/>
    </source>
</evidence>
<keyword evidence="5" id="KW-1185">Reference proteome</keyword>
<protein>
    <submittedName>
        <fullName evidence="4">PAS domain S-box-containing protein/diguanylate cyclase (GGDEF) domain-containing protein</fullName>
    </submittedName>
</protein>
<dbReference type="Gene3D" id="3.30.450.20">
    <property type="entry name" value="PAS domain"/>
    <property type="match status" value="1"/>
</dbReference>
<dbReference type="PANTHER" id="PTHR44757">
    <property type="entry name" value="DIGUANYLATE CYCLASE DGCP"/>
    <property type="match status" value="1"/>
</dbReference>
<feature type="transmembrane region" description="Helical" evidence="1">
    <location>
        <begin position="125"/>
        <end position="142"/>
    </location>
</feature>
<dbReference type="CDD" id="cd01948">
    <property type="entry name" value="EAL"/>
    <property type="match status" value="1"/>
</dbReference>
<dbReference type="PROSITE" id="PS50883">
    <property type="entry name" value="EAL"/>
    <property type="match status" value="1"/>
</dbReference>
<dbReference type="SMART" id="SM00267">
    <property type="entry name" value="GGDEF"/>
    <property type="match status" value="1"/>
</dbReference>
<dbReference type="CDD" id="cd00130">
    <property type="entry name" value="PAS"/>
    <property type="match status" value="1"/>
</dbReference>
<dbReference type="InterPro" id="IPR001633">
    <property type="entry name" value="EAL_dom"/>
</dbReference>
<dbReference type="Gene3D" id="3.30.70.270">
    <property type="match status" value="1"/>
</dbReference>
<dbReference type="InterPro" id="IPR035919">
    <property type="entry name" value="EAL_sf"/>
</dbReference>
<accession>A0A1G5P9H2</accession>
<dbReference type="NCBIfam" id="TIGR00229">
    <property type="entry name" value="sensory_box"/>
    <property type="match status" value="1"/>
</dbReference>
<dbReference type="PROSITE" id="PS50887">
    <property type="entry name" value="GGDEF"/>
    <property type="match status" value="1"/>
</dbReference>
<dbReference type="InterPro" id="IPR035965">
    <property type="entry name" value="PAS-like_dom_sf"/>
</dbReference>
<dbReference type="GO" id="GO:0003824">
    <property type="term" value="F:catalytic activity"/>
    <property type="evidence" value="ECO:0007669"/>
    <property type="project" value="UniProtKB-ARBA"/>
</dbReference>
<dbReference type="NCBIfam" id="TIGR00254">
    <property type="entry name" value="GGDEF"/>
    <property type="match status" value="1"/>
</dbReference>
<dbReference type="InterPro" id="IPR000160">
    <property type="entry name" value="GGDEF_dom"/>
</dbReference>
<dbReference type="Proteomes" id="UP000199347">
    <property type="component" value="Unassembled WGS sequence"/>
</dbReference>
<feature type="transmembrane region" description="Helical" evidence="1">
    <location>
        <begin position="55"/>
        <end position="75"/>
    </location>
</feature>
<evidence type="ECO:0000259" key="3">
    <source>
        <dbReference type="PROSITE" id="PS50887"/>
    </source>
</evidence>
<keyword evidence="1" id="KW-0812">Transmembrane</keyword>
<gene>
    <name evidence="4" type="ORF">SAMN03080610_03594</name>
</gene>
<dbReference type="InterPro" id="IPR052155">
    <property type="entry name" value="Biofilm_reg_signaling"/>
</dbReference>
<feature type="transmembrane region" description="Helical" evidence="1">
    <location>
        <begin position="32"/>
        <end position="49"/>
    </location>
</feature>
<dbReference type="STRING" id="1120955.SAMN03080610_03594"/>